<evidence type="ECO:0000313" key="4">
    <source>
        <dbReference type="EMBL" id="AXV09338.1"/>
    </source>
</evidence>
<sequence length="499" mass="54014">MTDHTPGLLWERAAQHADRTAIVDGGRTHDYAELLDASSRVAHTLLDGRSDLDGERVAFMVTPSFQHVAVQWGIWRAGGTAVPLCLSHPPAELAYVLDDADPTVVVGEAAHAGLLEPLVEDRGLRWLRVDDALQGASGPLPTVPLDRPALMIYTSGTTGRPKGVVSTHGNLEAQIGSLVEAWAFSSTDRTVLDLPLHHLHGILNVVGCSLWVGATVEMHARFDAAATWERLASGDLTLYMAVPTIYRRLIDHWTAAGPAERDRLTTGVRGLRLMVSGSAALPVPTMRRWEEISGHTLLERYGMSELGMALSNPLHGDRVAGSVGFPMPGVEVRLVDEDGVEVEGHLPGEIQVRGDTVFLEYWRRPEATAASFTDDGWFRTGDIATRRDGRYRILGRSSVDILKTGGEKVSALDVENVLLGHPGVAECAVVGLADPDWGQRIVAAVVPVEPDLDTDALREWCRGHLAPFKIPKSIHLVDALPRNAMGKVVKATVADQLES</sequence>
<dbReference type="KEGG" id="euz:DVS28_a4677"/>
<dbReference type="AlphaFoldDB" id="A0A346Y4E1"/>
<dbReference type="PANTHER" id="PTHR43201">
    <property type="entry name" value="ACYL-COA SYNTHETASE"/>
    <property type="match status" value="1"/>
</dbReference>
<name>A0A346Y4E1_9ACTN</name>
<dbReference type="GO" id="GO:0031956">
    <property type="term" value="F:medium-chain fatty acid-CoA ligase activity"/>
    <property type="evidence" value="ECO:0007669"/>
    <property type="project" value="TreeGrafter"/>
</dbReference>
<protein>
    <submittedName>
        <fullName evidence="4">Long-chain-fatty-acid--CoA ligase</fullName>
    </submittedName>
</protein>
<dbReference type="InterPro" id="IPR042099">
    <property type="entry name" value="ANL_N_sf"/>
</dbReference>
<dbReference type="Pfam" id="PF13193">
    <property type="entry name" value="AMP-binding_C"/>
    <property type="match status" value="1"/>
</dbReference>
<dbReference type="EMBL" id="CP031165">
    <property type="protein sequence ID" value="AXV09338.1"/>
    <property type="molecule type" value="Genomic_DNA"/>
</dbReference>
<dbReference type="PANTHER" id="PTHR43201:SF8">
    <property type="entry name" value="ACYL-COA SYNTHETASE FAMILY MEMBER 3"/>
    <property type="match status" value="1"/>
</dbReference>
<dbReference type="PROSITE" id="PS00455">
    <property type="entry name" value="AMP_BINDING"/>
    <property type="match status" value="1"/>
</dbReference>
<keyword evidence="4" id="KW-0436">Ligase</keyword>
<proteinExistence type="inferred from homology"/>
<feature type="domain" description="AMP-binding enzyme C-terminal" evidence="3">
    <location>
        <begin position="414"/>
        <end position="487"/>
    </location>
</feature>
<dbReference type="Proteomes" id="UP000264006">
    <property type="component" value="Chromosome"/>
</dbReference>
<dbReference type="Gene3D" id="3.30.300.30">
    <property type="match status" value="1"/>
</dbReference>
<dbReference type="SUPFAM" id="SSF56801">
    <property type="entry name" value="Acetyl-CoA synthetase-like"/>
    <property type="match status" value="1"/>
</dbReference>
<reference evidence="4 5" key="1">
    <citation type="submission" date="2018-09" db="EMBL/GenBank/DDBJ databases">
        <title>Complete genome sequence of Euzebya sp. DY32-46 isolated from seawater of Pacific Ocean.</title>
        <authorList>
            <person name="Xu L."/>
            <person name="Wu Y.-H."/>
            <person name="Xu X.-W."/>
        </authorList>
    </citation>
    <scope>NUCLEOTIDE SEQUENCE [LARGE SCALE GENOMIC DNA]</scope>
    <source>
        <strain evidence="4 5">DY32-46</strain>
    </source>
</reference>
<dbReference type="InterPro" id="IPR020845">
    <property type="entry name" value="AMP-binding_CS"/>
</dbReference>
<evidence type="ECO:0000313" key="5">
    <source>
        <dbReference type="Proteomes" id="UP000264006"/>
    </source>
</evidence>
<dbReference type="InterPro" id="IPR025110">
    <property type="entry name" value="AMP-bd_C"/>
</dbReference>
<organism evidence="4 5">
    <name type="scientific">Euzebya pacifica</name>
    <dbReference type="NCBI Taxonomy" id="1608957"/>
    <lineage>
        <taxon>Bacteria</taxon>
        <taxon>Bacillati</taxon>
        <taxon>Actinomycetota</taxon>
        <taxon>Nitriliruptoria</taxon>
        <taxon>Euzebyales</taxon>
    </lineage>
</organism>
<feature type="domain" description="AMP-dependent synthetase/ligase" evidence="2">
    <location>
        <begin position="10"/>
        <end position="362"/>
    </location>
</feature>
<dbReference type="RefSeq" id="WP_216826237.1">
    <property type="nucleotide sequence ID" value="NZ_CP031165.1"/>
</dbReference>
<comment type="similarity">
    <text evidence="1">Belongs to the ATP-dependent AMP-binding enzyme family.</text>
</comment>
<evidence type="ECO:0000259" key="3">
    <source>
        <dbReference type="Pfam" id="PF13193"/>
    </source>
</evidence>
<keyword evidence="5" id="KW-1185">Reference proteome</keyword>
<dbReference type="Pfam" id="PF00501">
    <property type="entry name" value="AMP-binding"/>
    <property type="match status" value="1"/>
</dbReference>
<dbReference type="InterPro" id="IPR000873">
    <property type="entry name" value="AMP-dep_synth/lig_dom"/>
</dbReference>
<dbReference type="GO" id="GO:0006631">
    <property type="term" value="P:fatty acid metabolic process"/>
    <property type="evidence" value="ECO:0007669"/>
    <property type="project" value="TreeGrafter"/>
</dbReference>
<gene>
    <name evidence="4" type="ORF">DVS28_a4677</name>
</gene>
<dbReference type="InterPro" id="IPR045851">
    <property type="entry name" value="AMP-bd_C_sf"/>
</dbReference>
<dbReference type="CDD" id="cd05941">
    <property type="entry name" value="MCS"/>
    <property type="match status" value="1"/>
</dbReference>
<evidence type="ECO:0000256" key="1">
    <source>
        <dbReference type="ARBA" id="ARBA00006432"/>
    </source>
</evidence>
<evidence type="ECO:0000259" key="2">
    <source>
        <dbReference type="Pfam" id="PF00501"/>
    </source>
</evidence>
<dbReference type="Gene3D" id="3.40.50.12780">
    <property type="entry name" value="N-terminal domain of ligase-like"/>
    <property type="match status" value="1"/>
</dbReference>
<accession>A0A346Y4E1</accession>